<comment type="caution">
    <text evidence="3">The sequence shown here is derived from an EMBL/GenBank/DDBJ whole genome shotgun (WGS) entry which is preliminary data.</text>
</comment>
<comment type="similarity">
    <text evidence="1">Belongs to the short-chain dehydrogenases/reductases (SDR) family.</text>
</comment>
<dbReference type="Pfam" id="PF13561">
    <property type="entry name" value="adh_short_C2"/>
    <property type="match status" value="1"/>
</dbReference>
<sequence>MRIDFTGRYALVTGAASGIGRATARWLADAGITGLVLVDTDADGLSAVELACEVRRVVGDVGDPELWERIEAETPRLDHAVLNAGVPPSGVPVADMSAEQWRRVLGTNLDGVFYGLRCALRLLRGAGGSIVLTSSVAGIRPMESTADYGTAKAGLGHLAKVAALENAAADIRVNVVVPGSVDTGIWDAQEVFRQAVADSGEDRAAVVARVGALNTPRGRWARPEEMADCIGFLLSDLAANVTGAHLVSDGGISLVSARSRW</sequence>
<dbReference type="PANTHER" id="PTHR24321">
    <property type="entry name" value="DEHYDROGENASES, SHORT CHAIN"/>
    <property type="match status" value="1"/>
</dbReference>
<reference evidence="4" key="1">
    <citation type="journal article" date="2019" name="Int. J. Syst. Evol. Microbiol.">
        <title>The Global Catalogue of Microorganisms (GCM) 10K type strain sequencing project: providing services to taxonomists for standard genome sequencing and annotation.</title>
        <authorList>
            <consortium name="The Broad Institute Genomics Platform"/>
            <consortium name="The Broad Institute Genome Sequencing Center for Infectious Disease"/>
            <person name="Wu L."/>
            <person name="Ma J."/>
        </authorList>
    </citation>
    <scope>NUCLEOTIDE SEQUENCE [LARGE SCALE GENOMIC DNA]</scope>
    <source>
        <strain evidence="4">JCM 17906</strain>
    </source>
</reference>
<name>A0ABP8RSG0_9PSEU</name>
<proteinExistence type="inferred from homology"/>
<dbReference type="EMBL" id="BAABGT010000032">
    <property type="protein sequence ID" value="GAA4546610.1"/>
    <property type="molecule type" value="Genomic_DNA"/>
</dbReference>
<dbReference type="InterPro" id="IPR002347">
    <property type="entry name" value="SDR_fam"/>
</dbReference>
<gene>
    <name evidence="3" type="ORF">GCM10023175_29160</name>
</gene>
<dbReference type="CDD" id="cd05233">
    <property type="entry name" value="SDR_c"/>
    <property type="match status" value="1"/>
</dbReference>
<dbReference type="InterPro" id="IPR020904">
    <property type="entry name" value="Sc_DH/Rdtase_CS"/>
</dbReference>
<dbReference type="PRINTS" id="PR00081">
    <property type="entry name" value="GDHRDH"/>
</dbReference>
<dbReference type="PANTHER" id="PTHR24321:SF8">
    <property type="entry name" value="ESTRADIOL 17-BETA-DEHYDROGENASE 8-RELATED"/>
    <property type="match status" value="1"/>
</dbReference>
<keyword evidence="4" id="KW-1185">Reference proteome</keyword>
<keyword evidence="2" id="KW-0560">Oxidoreductase</keyword>
<dbReference type="InterPro" id="IPR036291">
    <property type="entry name" value="NAD(P)-bd_dom_sf"/>
</dbReference>
<dbReference type="SUPFAM" id="SSF51735">
    <property type="entry name" value="NAD(P)-binding Rossmann-fold domains"/>
    <property type="match status" value="1"/>
</dbReference>
<evidence type="ECO:0000313" key="4">
    <source>
        <dbReference type="Proteomes" id="UP001501598"/>
    </source>
</evidence>
<evidence type="ECO:0000313" key="3">
    <source>
        <dbReference type="EMBL" id="GAA4546610.1"/>
    </source>
</evidence>
<evidence type="ECO:0000256" key="1">
    <source>
        <dbReference type="ARBA" id="ARBA00006484"/>
    </source>
</evidence>
<evidence type="ECO:0000256" key="2">
    <source>
        <dbReference type="ARBA" id="ARBA00023002"/>
    </source>
</evidence>
<dbReference type="RefSeq" id="WP_345417467.1">
    <property type="nucleotide sequence ID" value="NZ_BAABGT010000032.1"/>
</dbReference>
<protein>
    <submittedName>
        <fullName evidence="3">Glucose 1-dehydrogenase</fullName>
    </submittedName>
</protein>
<dbReference type="PROSITE" id="PS00061">
    <property type="entry name" value="ADH_SHORT"/>
    <property type="match status" value="1"/>
</dbReference>
<accession>A0ABP8RSG0</accession>
<organism evidence="3 4">
    <name type="scientific">Pseudonocardia xishanensis</name>
    <dbReference type="NCBI Taxonomy" id="630995"/>
    <lineage>
        <taxon>Bacteria</taxon>
        <taxon>Bacillati</taxon>
        <taxon>Actinomycetota</taxon>
        <taxon>Actinomycetes</taxon>
        <taxon>Pseudonocardiales</taxon>
        <taxon>Pseudonocardiaceae</taxon>
        <taxon>Pseudonocardia</taxon>
    </lineage>
</organism>
<dbReference type="Gene3D" id="3.40.50.720">
    <property type="entry name" value="NAD(P)-binding Rossmann-like Domain"/>
    <property type="match status" value="1"/>
</dbReference>
<dbReference type="Proteomes" id="UP001501598">
    <property type="component" value="Unassembled WGS sequence"/>
</dbReference>